<dbReference type="Gene3D" id="1.25.10.10">
    <property type="entry name" value="Leucine-rich Repeat Variant"/>
    <property type="match status" value="1"/>
</dbReference>
<organism evidence="2">
    <name type="scientific">Tanacetum cinerariifolium</name>
    <name type="common">Dalmatian daisy</name>
    <name type="synonym">Chrysanthemum cinerariifolium</name>
    <dbReference type="NCBI Taxonomy" id="118510"/>
    <lineage>
        <taxon>Eukaryota</taxon>
        <taxon>Viridiplantae</taxon>
        <taxon>Streptophyta</taxon>
        <taxon>Embryophyta</taxon>
        <taxon>Tracheophyta</taxon>
        <taxon>Spermatophyta</taxon>
        <taxon>Magnoliopsida</taxon>
        <taxon>eudicotyledons</taxon>
        <taxon>Gunneridae</taxon>
        <taxon>Pentapetalae</taxon>
        <taxon>asterids</taxon>
        <taxon>campanulids</taxon>
        <taxon>Asterales</taxon>
        <taxon>Asteraceae</taxon>
        <taxon>Asteroideae</taxon>
        <taxon>Anthemideae</taxon>
        <taxon>Anthemidinae</taxon>
        <taxon>Tanacetum</taxon>
    </lineage>
</organism>
<dbReference type="GO" id="GO:0005643">
    <property type="term" value="C:nuclear pore"/>
    <property type="evidence" value="ECO:0007669"/>
    <property type="project" value="TreeGrafter"/>
</dbReference>
<accession>A0A699KTU6</accession>
<feature type="non-terminal residue" evidence="2">
    <location>
        <position position="1"/>
    </location>
</feature>
<dbReference type="PANTHER" id="PTHR18898">
    <property type="entry name" value="NUCLEOPROTEIN TPR-RELATED"/>
    <property type="match status" value="1"/>
</dbReference>
<dbReference type="AlphaFoldDB" id="A0A699KTU6"/>
<evidence type="ECO:0000256" key="1">
    <source>
        <dbReference type="ARBA" id="ARBA00022737"/>
    </source>
</evidence>
<dbReference type="GO" id="GO:0017056">
    <property type="term" value="F:structural constituent of nuclear pore"/>
    <property type="evidence" value="ECO:0007669"/>
    <property type="project" value="TreeGrafter"/>
</dbReference>
<dbReference type="GO" id="GO:0006406">
    <property type="term" value="P:mRNA export from nucleus"/>
    <property type="evidence" value="ECO:0007669"/>
    <property type="project" value="TreeGrafter"/>
</dbReference>
<proteinExistence type="predicted"/>
<sequence length="166" mass="18471">KLQSSKNPSHLLQLIEHKDLEINEKNSSIKGYLDKIVALTDTASAKESRINKLEAEHSCVRAPLARLSQEKELVERHSLWINDDLTSNSTMPIVDGSAAPPRYANSRVIGFGSGQLQFEVLWELINIASGTSENTKVVIDHGAVPIFVKLLASLSDDVREQQQWLE</sequence>
<name>A0A699KTU6_TANCI</name>
<dbReference type="Pfam" id="PF00514">
    <property type="entry name" value="Arm"/>
    <property type="match status" value="1"/>
</dbReference>
<protein>
    <submittedName>
        <fullName evidence="2">Nuclear-pore anchor</fullName>
    </submittedName>
</protein>
<keyword evidence="1" id="KW-0677">Repeat</keyword>
<evidence type="ECO:0000313" key="2">
    <source>
        <dbReference type="EMBL" id="GFB06033.1"/>
    </source>
</evidence>
<reference evidence="2" key="1">
    <citation type="journal article" date="2019" name="Sci. Rep.">
        <title>Draft genome of Tanacetum cinerariifolium, the natural source of mosquito coil.</title>
        <authorList>
            <person name="Yamashiro T."/>
            <person name="Shiraishi A."/>
            <person name="Satake H."/>
            <person name="Nakayama K."/>
        </authorList>
    </citation>
    <scope>NUCLEOTIDE SEQUENCE</scope>
</reference>
<dbReference type="SUPFAM" id="SSF48371">
    <property type="entry name" value="ARM repeat"/>
    <property type="match status" value="1"/>
</dbReference>
<dbReference type="InterPro" id="IPR011989">
    <property type="entry name" value="ARM-like"/>
</dbReference>
<gene>
    <name evidence="2" type="ORF">Tci_678004</name>
</gene>
<dbReference type="InterPro" id="IPR000225">
    <property type="entry name" value="Armadillo"/>
</dbReference>
<dbReference type="EMBL" id="BKCJ010543466">
    <property type="protein sequence ID" value="GFB06033.1"/>
    <property type="molecule type" value="Genomic_DNA"/>
</dbReference>
<dbReference type="InterPro" id="IPR016024">
    <property type="entry name" value="ARM-type_fold"/>
</dbReference>
<comment type="caution">
    <text evidence="2">The sequence shown here is derived from an EMBL/GenBank/DDBJ whole genome shotgun (WGS) entry which is preliminary data.</text>
</comment>
<dbReference type="PANTHER" id="PTHR18898:SF2">
    <property type="entry name" value="NUCLEOPROTEIN TPR"/>
    <property type="match status" value="1"/>
</dbReference>